<dbReference type="Pfam" id="PF00756">
    <property type="entry name" value="Esterase"/>
    <property type="match status" value="1"/>
</dbReference>
<dbReference type="GO" id="GO:0016747">
    <property type="term" value="F:acyltransferase activity, transferring groups other than amino-acyl groups"/>
    <property type="evidence" value="ECO:0007669"/>
    <property type="project" value="TreeGrafter"/>
</dbReference>
<dbReference type="PANTHER" id="PTHR48098">
    <property type="entry name" value="ENTEROCHELIN ESTERASE-RELATED"/>
    <property type="match status" value="1"/>
</dbReference>
<gene>
    <name evidence="1" type="ORF">CLORY_20530</name>
</gene>
<accession>A0A1V4IPI1</accession>
<dbReference type="Proteomes" id="UP000190080">
    <property type="component" value="Unassembled WGS sequence"/>
</dbReference>
<dbReference type="InterPro" id="IPR029058">
    <property type="entry name" value="AB_hydrolase_fold"/>
</dbReference>
<keyword evidence="2" id="KW-1185">Reference proteome</keyword>
<dbReference type="AlphaFoldDB" id="A0A1V4IPI1"/>
<proteinExistence type="predicted"/>
<reference evidence="1 2" key="1">
    <citation type="submission" date="2017-03" db="EMBL/GenBank/DDBJ databases">
        <title>Genome sequence of Clostridium oryzae DSM 28571.</title>
        <authorList>
            <person name="Poehlein A."/>
            <person name="Daniel R."/>
        </authorList>
    </citation>
    <scope>NUCLEOTIDE SEQUENCE [LARGE SCALE GENOMIC DNA]</scope>
    <source>
        <strain evidence="1 2">DSM 28571</strain>
    </source>
</reference>
<comment type="caution">
    <text evidence="1">The sequence shown here is derived from an EMBL/GenBank/DDBJ whole genome shotgun (WGS) entry which is preliminary data.</text>
</comment>
<evidence type="ECO:0000313" key="1">
    <source>
        <dbReference type="EMBL" id="OPJ61961.1"/>
    </source>
</evidence>
<evidence type="ECO:0000313" key="2">
    <source>
        <dbReference type="Proteomes" id="UP000190080"/>
    </source>
</evidence>
<dbReference type="PANTHER" id="PTHR48098:SF1">
    <property type="entry name" value="DIACYLGLYCEROL ACYLTRANSFERASE_MYCOLYLTRANSFERASE AG85A"/>
    <property type="match status" value="1"/>
</dbReference>
<dbReference type="Gene3D" id="3.40.50.1820">
    <property type="entry name" value="alpha/beta hydrolase"/>
    <property type="match status" value="1"/>
</dbReference>
<dbReference type="EMBL" id="MZGV01000018">
    <property type="protein sequence ID" value="OPJ61961.1"/>
    <property type="molecule type" value="Genomic_DNA"/>
</dbReference>
<dbReference type="STRING" id="1450648.CLORY_20530"/>
<protein>
    <submittedName>
        <fullName evidence="1">Enterobactin/ferric enterobactin esterase</fullName>
    </submittedName>
</protein>
<dbReference type="InterPro" id="IPR050583">
    <property type="entry name" value="Mycobacterial_A85_antigen"/>
</dbReference>
<dbReference type="RefSeq" id="WP_079423931.1">
    <property type="nucleotide sequence ID" value="NZ_MZGV01000018.1"/>
</dbReference>
<sequence>MAVLDVNFYSNVLMRPVIYKAIIPIDGPVFPGTEAKKTKELETVYLLHGIMGNCNDWTLYTRVVKLAEQYNVAVIMPSGENSFYVDQETQWNHYGEYIGKELVEETRKLFPLSHKKEDTFIAGLSMGGYGAIRNGLKYNDTFGAIAALSAALVTDQALEADEKAEWFFSKKSYYETIFGDLSKLKGSDKDPEWLVKNIKAQNGSMPRMYLACGTEDDLLVVNRRYRDFLKAENVKHTYAESSGIHDWKFWDEYIEKALKWVSNIG</sequence>
<organism evidence="1 2">
    <name type="scientific">Clostridium oryzae</name>
    <dbReference type="NCBI Taxonomy" id="1450648"/>
    <lineage>
        <taxon>Bacteria</taxon>
        <taxon>Bacillati</taxon>
        <taxon>Bacillota</taxon>
        <taxon>Clostridia</taxon>
        <taxon>Eubacteriales</taxon>
        <taxon>Clostridiaceae</taxon>
        <taxon>Clostridium</taxon>
    </lineage>
</organism>
<dbReference type="SUPFAM" id="SSF53474">
    <property type="entry name" value="alpha/beta-Hydrolases"/>
    <property type="match status" value="1"/>
</dbReference>
<name>A0A1V4IPI1_9CLOT</name>
<dbReference type="OrthoDB" id="9803578at2"/>
<dbReference type="InterPro" id="IPR000801">
    <property type="entry name" value="Esterase-like"/>
</dbReference>